<dbReference type="EMBL" id="JAPMOS010000007">
    <property type="protein sequence ID" value="KAJ4461564.1"/>
    <property type="molecule type" value="Genomic_DNA"/>
</dbReference>
<organism evidence="3 4">
    <name type="scientific">Paratrimastix pyriformis</name>
    <dbReference type="NCBI Taxonomy" id="342808"/>
    <lineage>
        <taxon>Eukaryota</taxon>
        <taxon>Metamonada</taxon>
        <taxon>Preaxostyla</taxon>
        <taxon>Paratrimastigidae</taxon>
        <taxon>Paratrimastix</taxon>
    </lineage>
</organism>
<dbReference type="Gene3D" id="1.20.5.340">
    <property type="match status" value="1"/>
</dbReference>
<dbReference type="SMART" id="SM00246">
    <property type="entry name" value="WH2"/>
    <property type="match status" value="2"/>
</dbReference>
<dbReference type="Proteomes" id="UP001141327">
    <property type="component" value="Unassembled WGS sequence"/>
</dbReference>
<feature type="domain" description="WH2" evidence="2">
    <location>
        <begin position="228"/>
        <end position="245"/>
    </location>
</feature>
<evidence type="ECO:0000256" key="1">
    <source>
        <dbReference type="SAM" id="MobiDB-lite"/>
    </source>
</evidence>
<accession>A0ABQ8UQZ8</accession>
<dbReference type="InterPro" id="IPR003124">
    <property type="entry name" value="WH2_dom"/>
</dbReference>
<dbReference type="Pfam" id="PF02205">
    <property type="entry name" value="WH2"/>
    <property type="match status" value="1"/>
</dbReference>
<gene>
    <name evidence="3" type="ORF">PAPYR_2160</name>
</gene>
<dbReference type="CDD" id="cd21762">
    <property type="entry name" value="WH2"/>
    <property type="match status" value="1"/>
</dbReference>
<sequence length="318" mass="34549">MLAAKRIPSAFACSGTDILSQFKKPGKVGNNSGILSANNAAGFTGVLLQMTEFARYASSLFTAVSKEAEDVFQQTVKMTDRVNRLQDQMPIVEARLQRRRSDEFMEDDDGTVTRKPLEADDNIGFLTPATRPAAIQELLRSCRQPPDFTKFETCLSQVTQSAHALGSCRRLYTDPTFFATQWQERLEQQMGLRLARAQPPPVPPPPQPTAVMPPPLPTRGAPAGAGGDMGSLLAQIRAGTKLRKVQTVEKSEIRGGFKLKPVGQRKLADAAPASKASPAKPSAAAASSGPAKGISMNELLTRMRRVRAAVKEEDEEDW</sequence>
<dbReference type="PROSITE" id="PS51082">
    <property type="entry name" value="WH2"/>
    <property type="match status" value="1"/>
</dbReference>
<feature type="region of interest" description="Disordered" evidence="1">
    <location>
        <begin position="256"/>
        <end position="299"/>
    </location>
</feature>
<reference evidence="3" key="1">
    <citation type="journal article" date="2022" name="bioRxiv">
        <title>Genomics of Preaxostyla Flagellates Illuminates Evolutionary Transitions and the Path Towards Mitochondrial Loss.</title>
        <authorList>
            <person name="Novak L.V.F."/>
            <person name="Treitli S.C."/>
            <person name="Pyrih J."/>
            <person name="Halakuc P."/>
            <person name="Pipaliya S.V."/>
            <person name="Vacek V."/>
            <person name="Brzon O."/>
            <person name="Soukal P."/>
            <person name="Eme L."/>
            <person name="Dacks J.B."/>
            <person name="Karnkowska A."/>
            <person name="Elias M."/>
            <person name="Hampl V."/>
        </authorList>
    </citation>
    <scope>NUCLEOTIDE SEQUENCE</scope>
    <source>
        <strain evidence="3">RCP-MX</strain>
    </source>
</reference>
<proteinExistence type="predicted"/>
<evidence type="ECO:0000313" key="4">
    <source>
        <dbReference type="Proteomes" id="UP001141327"/>
    </source>
</evidence>
<feature type="compositionally biased region" description="Low complexity" evidence="1">
    <location>
        <begin position="270"/>
        <end position="293"/>
    </location>
</feature>
<protein>
    <recommendedName>
        <fullName evidence="2">WH2 domain-containing protein</fullName>
    </recommendedName>
</protein>
<name>A0ABQ8UQZ8_9EUKA</name>
<evidence type="ECO:0000259" key="2">
    <source>
        <dbReference type="PROSITE" id="PS51082"/>
    </source>
</evidence>
<evidence type="ECO:0000313" key="3">
    <source>
        <dbReference type="EMBL" id="KAJ4461564.1"/>
    </source>
</evidence>
<comment type="caution">
    <text evidence="3">The sequence shown here is derived from an EMBL/GenBank/DDBJ whole genome shotgun (WGS) entry which is preliminary data.</text>
</comment>
<keyword evidence="4" id="KW-1185">Reference proteome</keyword>
<dbReference type="Gene3D" id="6.10.280.150">
    <property type="match status" value="1"/>
</dbReference>